<evidence type="ECO:0000313" key="4">
    <source>
        <dbReference type="EMBL" id="CEI80875.1"/>
    </source>
</evidence>
<dbReference type="RefSeq" id="WP_042529664.1">
    <property type="nucleotide sequence ID" value="NZ_CDGG01000001.1"/>
</dbReference>
<protein>
    <submittedName>
        <fullName evidence="4">Opine dehydrogenase</fullName>
    </submittedName>
</protein>
<dbReference type="GO" id="GO:0051287">
    <property type="term" value="F:NAD binding"/>
    <property type="evidence" value="ECO:0007669"/>
    <property type="project" value="InterPro"/>
</dbReference>
<dbReference type="SUPFAM" id="SSF51735">
    <property type="entry name" value="NAD(P)-binding Rossmann-fold domains"/>
    <property type="match status" value="1"/>
</dbReference>
<dbReference type="PANTHER" id="PTHR38015">
    <property type="entry name" value="BLR6086 PROTEIN"/>
    <property type="match status" value="1"/>
</dbReference>
<dbReference type="GO" id="GO:0046168">
    <property type="term" value="P:glycerol-3-phosphate catabolic process"/>
    <property type="evidence" value="ECO:0007669"/>
    <property type="project" value="InterPro"/>
</dbReference>
<dbReference type="Pfam" id="PF01210">
    <property type="entry name" value="NAD_Gly3P_dh_N"/>
    <property type="match status" value="1"/>
</dbReference>
<keyword evidence="5" id="KW-1185">Reference proteome</keyword>
<dbReference type="Pfam" id="PF02317">
    <property type="entry name" value="Octopine_DH"/>
    <property type="match status" value="1"/>
</dbReference>
<dbReference type="Proteomes" id="UP000040453">
    <property type="component" value="Unassembled WGS sequence"/>
</dbReference>
<dbReference type="InterPro" id="IPR011128">
    <property type="entry name" value="G3P_DH_NAD-dep_N"/>
</dbReference>
<gene>
    <name evidence="4" type="primary">odh</name>
    <name evidence="4" type="ORF">BN997_00685</name>
</gene>
<evidence type="ECO:0000259" key="2">
    <source>
        <dbReference type="Pfam" id="PF01210"/>
    </source>
</evidence>
<proteinExistence type="predicted"/>
<evidence type="ECO:0000313" key="5">
    <source>
        <dbReference type="Proteomes" id="UP000040453"/>
    </source>
</evidence>
<dbReference type="OrthoDB" id="1073746at2"/>
<dbReference type="Gene3D" id="3.40.50.720">
    <property type="entry name" value="NAD(P)-binding Rossmann-like Domain"/>
    <property type="match status" value="1"/>
</dbReference>
<feature type="domain" description="Glycerol-3-phosphate dehydrogenase NAD-dependent N-terminal" evidence="2">
    <location>
        <begin position="3"/>
        <end position="102"/>
    </location>
</feature>
<keyword evidence="1" id="KW-0560">Oxidoreductase</keyword>
<dbReference type="EMBL" id="CDGG01000001">
    <property type="protein sequence ID" value="CEI80875.1"/>
    <property type="molecule type" value="Genomic_DNA"/>
</dbReference>
<evidence type="ECO:0000259" key="3">
    <source>
        <dbReference type="Pfam" id="PF02317"/>
    </source>
</evidence>
<dbReference type="SUPFAM" id="SSF48179">
    <property type="entry name" value="6-phosphogluconate dehydrogenase C-terminal domain-like"/>
    <property type="match status" value="1"/>
</dbReference>
<feature type="domain" description="Opine dehydrogenase" evidence="3">
    <location>
        <begin position="182"/>
        <end position="322"/>
    </location>
</feature>
<dbReference type="InterPro" id="IPR008927">
    <property type="entry name" value="6-PGluconate_DH-like_C_sf"/>
</dbReference>
<dbReference type="GO" id="GO:0016616">
    <property type="term" value="F:oxidoreductase activity, acting on the CH-OH group of donors, NAD or NADP as acceptor"/>
    <property type="evidence" value="ECO:0007669"/>
    <property type="project" value="InterPro"/>
</dbReference>
<dbReference type="InterPro" id="IPR013328">
    <property type="entry name" value="6PGD_dom2"/>
</dbReference>
<dbReference type="Gene3D" id="1.10.1040.10">
    <property type="entry name" value="N-(1-d-carboxylethyl)-l-norvaline Dehydrogenase, domain 2"/>
    <property type="match status" value="1"/>
</dbReference>
<organism evidence="4 5">
    <name type="scientific">Oceanobacillus oncorhynchi</name>
    <dbReference type="NCBI Taxonomy" id="545501"/>
    <lineage>
        <taxon>Bacteria</taxon>
        <taxon>Bacillati</taxon>
        <taxon>Bacillota</taxon>
        <taxon>Bacilli</taxon>
        <taxon>Bacillales</taxon>
        <taxon>Bacillaceae</taxon>
        <taxon>Oceanobacillus</taxon>
    </lineage>
</organism>
<dbReference type="STRING" id="545501.BN997_00685"/>
<sequence>MKFTIIGAGNGGQSMAAHLTSIEQDVILYDVQTDLIAAINERGGIKAEGVVEGFFASVEATTDIEKAMKDTDVIMVTTTGPAHKHVAKAVVPFLQDEQTIMILPGYWGALEFRNVFKEAGCEKNVYVAETESLIYTCRSIEPGYVRIRKIKEGLEFATLPAVDGEKVKSQLMDVYPQLKLTDSVLTTTLNNTNPVFHVPITLFNAGRIEAEGDFYFYPDGATPSIVQIMEKLEEEKRQIAEKLQIDLASCQDLLARFYQVEEKSLYEALQKNPAYQTGKAPTTLNYRYIYEDIPYGLYPLVKLGEQLGVEMKTAKLLIETAELLVDKDLQKDGLELSDLGLADMSGDEMKKYLIEGVKQGV</sequence>
<dbReference type="AlphaFoldDB" id="A0A0A1M6H6"/>
<reference evidence="4 5" key="1">
    <citation type="submission" date="2014-11" db="EMBL/GenBank/DDBJ databases">
        <authorList>
            <person name="Urmite Genomes Urmite Genomes"/>
        </authorList>
    </citation>
    <scope>NUCLEOTIDE SEQUENCE [LARGE SCALE GENOMIC DNA]</scope>
    <source>
        <strain evidence="4 5">Oc5</strain>
    </source>
</reference>
<dbReference type="InterPro" id="IPR003421">
    <property type="entry name" value="Opine_DH"/>
</dbReference>
<dbReference type="InterPro" id="IPR036291">
    <property type="entry name" value="NAD(P)-bd_dom_sf"/>
</dbReference>
<dbReference type="PANTHER" id="PTHR38015:SF1">
    <property type="entry name" value="OPINE DEHYDROGENASE DOMAIN-CONTAINING PROTEIN"/>
    <property type="match status" value="1"/>
</dbReference>
<evidence type="ECO:0000256" key="1">
    <source>
        <dbReference type="ARBA" id="ARBA00023002"/>
    </source>
</evidence>
<dbReference type="InterPro" id="IPR051729">
    <property type="entry name" value="Opine/Lysopine_DH"/>
</dbReference>
<accession>A0A0A1M6H6</accession>
<name>A0A0A1M6H6_9BACI</name>